<dbReference type="EMBL" id="JACSDY010000001">
    <property type="protein sequence ID" value="KAF7438687.1"/>
    <property type="molecule type" value="Genomic_DNA"/>
</dbReference>
<evidence type="ECO:0000313" key="2">
    <source>
        <dbReference type="EMBL" id="KAF7438687.1"/>
    </source>
</evidence>
<proteinExistence type="predicted"/>
<gene>
    <name evidence="2" type="ORF">H0235_001078</name>
</gene>
<evidence type="ECO:0000313" key="3">
    <source>
        <dbReference type="Proteomes" id="UP000600918"/>
    </source>
</evidence>
<evidence type="ECO:0000256" key="1">
    <source>
        <dbReference type="SAM" id="MobiDB-lite"/>
    </source>
</evidence>
<accession>A0A834PFF7</accession>
<dbReference type="AlphaFoldDB" id="A0A834PFF7"/>
<organism evidence="2 3">
    <name type="scientific">Vespula pensylvanica</name>
    <name type="common">Western yellow jacket</name>
    <name type="synonym">Wasp</name>
    <dbReference type="NCBI Taxonomy" id="30213"/>
    <lineage>
        <taxon>Eukaryota</taxon>
        <taxon>Metazoa</taxon>
        <taxon>Ecdysozoa</taxon>
        <taxon>Arthropoda</taxon>
        <taxon>Hexapoda</taxon>
        <taxon>Insecta</taxon>
        <taxon>Pterygota</taxon>
        <taxon>Neoptera</taxon>
        <taxon>Endopterygota</taxon>
        <taxon>Hymenoptera</taxon>
        <taxon>Apocrita</taxon>
        <taxon>Aculeata</taxon>
        <taxon>Vespoidea</taxon>
        <taxon>Vespidae</taxon>
        <taxon>Vespinae</taxon>
        <taxon>Vespula</taxon>
    </lineage>
</organism>
<keyword evidence="3" id="KW-1185">Reference proteome</keyword>
<reference evidence="2" key="1">
    <citation type="journal article" date="2020" name="G3 (Bethesda)">
        <title>High-Quality Assemblies for Three Invasive Social Wasps from the &lt;i&gt;Vespula&lt;/i&gt; Genus.</title>
        <authorList>
            <person name="Harrop T.W.R."/>
            <person name="Guhlin J."/>
            <person name="McLaughlin G.M."/>
            <person name="Permina E."/>
            <person name="Stockwell P."/>
            <person name="Gilligan J."/>
            <person name="Le Lec M.F."/>
            <person name="Gruber M.A.M."/>
            <person name="Quinn O."/>
            <person name="Lovegrove M."/>
            <person name="Duncan E.J."/>
            <person name="Remnant E.J."/>
            <person name="Van Eeckhoven J."/>
            <person name="Graham B."/>
            <person name="Knapp R.A."/>
            <person name="Langford K.W."/>
            <person name="Kronenberg Z."/>
            <person name="Press M.O."/>
            <person name="Eacker S.M."/>
            <person name="Wilson-Rankin E.E."/>
            <person name="Purcell J."/>
            <person name="Lester P.J."/>
            <person name="Dearden P.K."/>
        </authorList>
    </citation>
    <scope>NUCLEOTIDE SEQUENCE</scope>
    <source>
        <strain evidence="2">Volc-1</strain>
    </source>
</reference>
<feature type="region of interest" description="Disordered" evidence="1">
    <location>
        <begin position="114"/>
        <end position="134"/>
    </location>
</feature>
<sequence length="148" mass="16628">MKDTITLNRDEKYFAVDKPKTVTEEGTDISEQEGLFSDTMQSQCIQTREALVNDAIQNASSRVASETVNEVCAMSTVTTDCYDATTSVVAMSKYRQVQDHEVVARCSCGIVDSRRRRSPTDKPSKHFGLAKSQIPRRKKDKVVSHCFR</sequence>
<comment type="caution">
    <text evidence="2">The sequence shown here is derived from an EMBL/GenBank/DDBJ whole genome shotgun (WGS) entry which is preliminary data.</text>
</comment>
<protein>
    <submittedName>
        <fullName evidence="2">Uncharacterized protein</fullName>
    </submittedName>
</protein>
<name>A0A834PFF7_VESPE</name>
<dbReference type="Proteomes" id="UP000600918">
    <property type="component" value="Unassembled WGS sequence"/>
</dbReference>